<keyword evidence="3" id="KW-0418">Kinase</keyword>
<dbReference type="InterPro" id="IPR050267">
    <property type="entry name" value="Anti-sigma-factor_SerPK"/>
</dbReference>
<dbReference type="Pfam" id="PF13581">
    <property type="entry name" value="HATPase_c_2"/>
    <property type="match status" value="1"/>
</dbReference>
<feature type="domain" description="Histidine kinase/HSP90-like ATPase" evidence="2">
    <location>
        <begin position="11"/>
        <end position="133"/>
    </location>
</feature>
<evidence type="ECO:0000256" key="1">
    <source>
        <dbReference type="ARBA" id="ARBA00022527"/>
    </source>
</evidence>
<sequence length="136" mass="15766">MKKLERIHILSRAENLQSLRKFVYDFLSGLGCKDESVKEIVLAVNEACMNVIQHAYKNSDDGEIILEFYKNKNELMMRVIDYADQVDLSLIKSRNLDDIRPGGLGVHLISRLMDSVEYKHLPHESGNFLEMHKKIF</sequence>
<dbReference type="InterPro" id="IPR003594">
    <property type="entry name" value="HATPase_dom"/>
</dbReference>
<dbReference type="PANTHER" id="PTHR35526:SF3">
    <property type="entry name" value="ANTI-SIGMA-F FACTOR RSBW"/>
    <property type="match status" value="1"/>
</dbReference>
<dbReference type="CDD" id="cd16936">
    <property type="entry name" value="HATPase_RsbW-like"/>
    <property type="match status" value="1"/>
</dbReference>
<evidence type="ECO:0000259" key="2">
    <source>
        <dbReference type="Pfam" id="PF13581"/>
    </source>
</evidence>
<dbReference type="EMBL" id="UOFI01000089">
    <property type="protein sequence ID" value="VAW66976.1"/>
    <property type="molecule type" value="Genomic_DNA"/>
</dbReference>
<dbReference type="SUPFAM" id="SSF55874">
    <property type="entry name" value="ATPase domain of HSP90 chaperone/DNA topoisomerase II/histidine kinase"/>
    <property type="match status" value="1"/>
</dbReference>
<gene>
    <name evidence="3" type="ORF">MNBD_GAMMA09-1443</name>
</gene>
<keyword evidence="1" id="KW-0723">Serine/threonine-protein kinase</keyword>
<dbReference type="AlphaFoldDB" id="A0A3B0YF46"/>
<evidence type="ECO:0000313" key="3">
    <source>
        <dbReference type="EMBL" id="VAW66976.1"/>
    </source>
</evidence>
<accession>A0A3B0YF46</accession>
<proteinExistence type="predicted"/>
<dbReference type="GO" id="GO:0004674">
    <property type="term" value="F:protein serine/threonine kinase activity"/>
    <property type="evidence" value="ECO:0007669"/>
    <property type="project" value="UniProtKB-KW"/>
</dbReference>
<keyword evidence="3" id="KW-0808">Transferase</keyword>
<dbReference type="InterPro" id="IPR036890">
    <property type="entry name" value="HATPase_C_sf"/>
</dbReference>
<dbReference type="Gene3D" id="3.30.565.10">
    <property type="entry name" value="Histidine kinase-like ATPase, C-terminal domain"/>
    <property type="match status" value="1"/>
</dbReference>
<dbReference type="PANTHER" id="PTHR35526">
    <property type="entry name" value="ANTI-SIGMA-F FACTOR RSBW-RELATED"/>
    <property type="match status" value="1"/>
</dbReference>
<name>A0A3B0YF46_9ZZZZ</name>
<protein>
    <submittedName>
        <fullName evidence="3">Serine-protein kinase RsbW</fullName>
        <ecNumber evidence="3">2.7.11.1</ecNumber>
    </submittedName>
</protein>
<dbReference type="EC" id="2.7.11.1" evidence="3"/>
<organism evidence="3">
    <name type="scientific">hydrothermal vent metagenome</name>
    <dbReference type="NCBI Taxonomy" id="652676"/>
    <lineage>
        <taxon>unclassified sequences</taxon>
        <taxon>metagenomes</taxon>
        <taxon>ecological metagenomes</taxon>
    </lineage>
</organism>
<reference evidence="3" key="1">
    <citation type="submission" date="2018-06" db="EMBL/GenBank/DDBJ databases">
        <authorList>
            <person name="Zhirakovskaya E."/>
        </authorList>
    </citation>
    <scope>NUCLEOTIDE SEQUENCE</scope>
</reference>